<evidence type="ECO:0000256" key="1">
    <source>
        <dbReference type="SAM" id="MobiDB-lite"/>
    </source>
</evidence>
<comment type="caution">
    <text evidence="2">The sequence shown here is derived from an EMBL/GenBank/DDBJ whole genome shotgun (WGS) entry which is preliminary data.</text>
</comment>
<reference evidence="2" key="1">
    <citation type="submission" date="2017-07" db="EMBL/GenBank/DDBJ databases">
        <title>Taro Niue Genome Assembly and Annotation.</title>
        <authorList>
            <person name="Atibalentja N."/>
            <person name="Keating K."/>
            <person name="Fields C.J."/>
        </authorList>
    </citation>
    <scope>NUCLEOTIDE SEQUENCE</scope>
    <source>
        <strain evidence="2">Niue_2</strain>
        <tissue evidence="2">Leaf</tissue>
    </source>
</reference>
<feature type="region of interest" description="Disordered" evidence="1">
    <location>
        <begin position="114"/>
        <end position="134"/>
    </location>
</feature>
<proteinExistence type="predicted"/>
<evidence type="ECO:0000313" key="2">
    <source>
        <dbReference type="EMBL" id="MQM10836.1"/>
    </source>
</evidence>
<sequence length="134" mass="15160">MSKPQLFFPSYNRTPKHHRCLNTLHQTLADKFTSCWGRVEAFLAAGEQEIVNTKPFFFPFSSTATCTNRPLEVNQGSINHVNFISKLLPFISLLKNQLLQSRFLGLKQDFISAPEASEDDPEYTEPQTNGPLNG</sequence>
<keyword evidence="3" id="KW-1185">Reference proteome</keyword>
<accession>A0A843WST9</accession>
<dbReference type="Proteomes" id="UP000652761">
    <property type="component" value="Unassembled WGS sequence"/>
</dbReference>
<dbReference type="AlphaFoldDB" id="A0A843WST9"/>
<feature type="compositionally biased region" description="Polar residues" evidence="1">
    <location>
        <begin position="125"/>
        <end position="134"/>
    </location>
</feature>
<dbReference type="EMBL" id="NMUH01004793">
    <property type="protein sequence ID" value="MQM10836.1"/>
    <property type="molecule type" value="Genomic_DNA"/>
</dbReference>
<name>A0A843WST9_COLES</name>
<protein>
    <submittedName>
        <fullName evidence="2">Uncharacterized protein</fullName>
    </submittedName>
</protein>
<organism evidence="2 3">
    <name type="scientific">Colocasia esculenta</name>
    <name type="common">Wild taro</name>
    <name type="synonym">Arum esculentum</name>
    <dbReference type="NCBI Taxonomy" id="4460"/>
    <lineage>
        <taxon>Eukaryota</taxon>
        <taxon>Viridiplantae</taxon>
        <taxon>Streptophyta</taxon>
        <taxon>Embryophyta</taxon>
        <taxon>Tracheophyta</taxon>
        <taxon>Spermatophyta</taxon>
        <taxon>Magnoliopsida</taxon>
        <taxon>Liliopsida</taxon>
        <taxon>Araceae</taxon>
        <taxon>Aroideae</taxon>
        <taxon>Colocasieae</taxon>
        <taxon>Colocasia</taxon>
    </lineage>
</organism>
<evidence type="ECO:0000313" key="3">
    <source>
        <dbReference type="Proteomes" id="UP000652761"/>
    </source>
</evidence>
<gene>
    <name evidence="2" type="ORF">Taro_043734</name>
</gene>